<dbReference type="Pfam" id="PF18400">
    <property type="entry name" value="Thioredoxin_12"/>
    <property type="match status" value="1"/>
</dbReference>
<organism evidence="12 13">
    <name type="scientific">Lepeophtheirus salmonis</name>
    <name type="common">Salmon louse</name>
    <name type="synonym">Caligus salmonis</name>
    <dbReference type="NCBI Taxonomy" id="72036"/>
    <lineage>
        <taxon>Eukaryota</taxon>
        <taxon>Metazoa</taxon>
        <taxon>Ecdysozoa</taxon>
        <taxon>Arthropoda</taxon>
        <taxon>Crustacea</taxon>
        <taxon>Multicrustacea</taxon>
        <taxon>Hexanauplia</taxon>
        <taxon>Copepoda</taxon>
        <taxon>Siphonostomatoida</taxon>
        <taxon>Caligidae</taxon>
        <taxon>Lepeophtheirus</taxon>
    </lineage>
</organism>
<dbReference type="UniPathway" id="UPA00378"/>
<comment type="cofactor">
    <cofactor evidence="1">
        <name>Ca(2+)</name>
        <dbReference type="ChEBI" id="CHEBI:29108"/>
    </cofactor>
</comment>
<dbReference type="InterPro" id="IPR040694">
    <property type="entry name" value="UGGT_TRXL_2"/>
</dbReference>
<evidence type="ECO:0000256" key="6">
    <source>
        <dbReference type="ARBA" id="ARBA00045874"/>
    </source>
</evidence>
<dbReference type="Pfam" id="PF18402">
    <property type="entry name" value="Thioredoxin_14"/>
    <property type="match status" value="1"/>
</dbReference>
<evidence type="ECO:0000313" key="13">
    <source>
        <dbReference type="Proteomes" id="UP000675881"/>
    </source>
</evidence>
<reference evidence="12" key="1">
    <citation type="submission" date="2021-02" db="EMBL/GenBank/DDBJ databases">
        <authorList>
            <person name="Bekaert M."/>
        </authorList>
    </citation>
    <scope>NUCLEOTIDE SEQUENCE</scope>
    <source>
        <strain evidence="12">IoA-00</strain>
    </source>
</reference>
<dbReference type="GO" id="GO:0005788">
    <property type="term" value="C:endoplasmic reticulum lumen"/>
    <property type="evidence" value="ECO:0007669"/>
    <property type="project" value="UniProtKB-SubCell"/>
</dbReference>
<evidence type="ECO:0000256" key="3">
    <source>
        <dbReference type="ARBA" id="ARBA00022729"/>
    </source>
</evidence>
<feature type="domain" description="Glucosyltransferase 24 catalytic" evidence="11">
    <location>
        <begin position="1059"/>
        <end position="1213"/>
    </location>
</feature>
<dbReference type="Pfam" id="PF18401">
    <property type="entry name" value="Thioredoxin_13"/>
    <property type="match status" value="1"/>
</dbReference>
<dbReference type="EMBL" id="HG994581">
    <property type="protein sequence ID" value="CAF2866666.1"/>
    <property type="molecule type" value="Genomic_DNA"/>
</dbReference>
<evidence type="ECO:0000313" key="12">
    <source>
        <dbReference type="EMBL" id="CAF2866666.1"/>
    </source>
</evidence>
<keyword evidence="3" id="KW-0732">Signal</keyword>
<dbReference type="Pfam" id="PF18404">
    <property type="entry name" value="Glyco_transf_24"/>
    <property type="match status" value="1"/>
</dbReference>
<dbReference type="InterPro" id="IPR040497">
    <property type="entry name" value="Glyco_transf_24"/>
</dbReference>
<dbReference type="GO" id="GO:0051082">
    <property type="term" value="F:unfolded protein binding"/>
    <property type="evidence" value="ECO:0007669"/>
    <property type="project" value="TreeGrafter"/>
</dbReference>
<evidence type="ECO:0000256" key="1">
    <source>
        <dbReference type="ARBA" id="ARBA00001913"/>
    </source>
</evidence>
<comment type="function">
    <text evidence="6">Recognizes glycoproteins with minor folding defects. Reglucosylates single N-glycans near the misfolded part of the protein, thus providing quality control for protein folding in the endoplasmic reticulum. Reglucosylated proteins are recognized by calreticulin for recycling to the endoplasmic reticulum and refolding or degradation.</text>
</comment>
<dbReference type="GO" id="GO:0036503">
    <property type="term" value="P:ERAD pathway"/>
    <property type="evidence" value="ECO:0007669"/>
    <property type="project" value="TreeGrafter"/>
</dbReference>
<dbReference type="SUPFAM" id="SSF53448">
    <property type="entry name" value="Nucleotide-diphospho-sugar transferases"/>
    <property type="match status" value="1"/>
</dbReference>
<keyword evidence="12" id="KW-0328">Glycosyltransferase</keyword>
<feature type="domain" description="UGGT thioredoxin-like" evidence="10">
    <location>
        <begin position="400"/>
        <end position="625"/>
    </location>
</feature>
<name>A0A7R8CMU6_LEPSM</name>
<sequence>MYSMGSRIIVLFLIVCSFRWGEGEKRSGGKVVSTLLNAKWRETDFISEGMEFLDSVPFWEYMEESSSMERESMSDKDLYDHFMLFALGYMPWTQINMLKFALSLRIASPKIETFQQIALDRGVESLGCSAVIETSSGLSCSLKDKSSEQKGSDELELLKIDHIYPHNSVDATETIILYGLVGTSETHTLHEELKSLASKGKIRYIFRPYLHNRPSNKVRLSGYGVELQIKSTEYKAQDDRKVEEDEEDGYEDSSSLSEGSEKEVINGIDFKKLESNFPDMKDKLDEFKQHVKDQNNDMAPMKVWQLQDLSMQASERIINSPQKDQLSVLTDIAQNFPSHARSLSRVKVSKDLKKEITRNSEEFSGSMLDGLGKLDLTESQANKLISLDFKSESEQSYGLDIRDSAIKWVNDIEKDKMYVGWPRSIDELLRPTFPGMLRNIRKNLFNVVIMFDPTDIVSSYPILRLLESFYVHSTPLRIGLLFNINSDLSVTGLKDPDFYGKLSPSDKETLSVETVIKEFKVATGEYDSDDVFGEDSGYDVGRVSSKEFIIKSGFKSFPQVLMNGVSLDAKNLNAEDFEETMMRFIMRETNKLQKAVYHRELTDNKDVTDYLMEQSHIMPRLSDRVLKESDDGNKGILDMSTGAHILTNLNANTFGPLDASSKFGSLLIWKQSKVESFLGMQSCILNKVNRLVLASLLTMALISGKKNFRNFDIPGAEMSTFADIIENRPKEAIFEIHSMFAADVLGFKPGENGVVVNGRKSSLCLSLVTNWYIPCMRPPGKTRSKISFAGDKKSVIKIEPMDPDLPSFDVVAISDPVSRGAQKLSSILLVLSKIINCRIRFFLNAVDKHSEMPQKSYFRTVLESEISFDSITGKRSSGPAARFSQLPETPIFTMHYHIPDNWLVEPVKSIYDMDNIKLENIDSNDSNVGLQLTLGTKKEPLMVDTIVMANLGYLQLKGNPGRWLMQLRDGRSKNLYEVISQDGGESLENNTVQVLVTSFQSTIVKLKVSKKSDMQHEELLGSSDHDKADGGIWNSITSTFTGSSNKEELDSSEENDNVLNIFCLASGHLYERLLKIMMLSTIRNTKANVKFWILKGYLSPSLKEFLPEYARRYGFDYEYVQYKWPRWLNQQKEKQRIIWGYKILFLDVMFPLDVKKIIFVDTDQIVRADLTELRDMDLGGAPYGYTPFCDSNKDMEGFRFWKSGYWKNHLADRLRGQYQALSQDPNSLANLDQDLPNNMVHQVPIKSLPQEWLYCETWCAKETLKNAKSIDLCNNPLTKESKLDAARRIVKEWPQLDAEMQKTY</sequence>
<keyword evidence="5" id="KW-0325">Glycoprotein</keyword>
<dbReference type="CDD" id="cd06432">
    <property type="entry name" value="GT8_HUGT1_C_like"/>
    <property type="match status" value="1"/>
</dbReference>
<dbReference type="InterPro" id="IPR029044">
    <property type="entry name" value="Nucleotide-diphossugar_trans"/>
</dbReference>
<evidence type="ECO:0000256" key="7">
    <source>
        <dbReference type="ARBA" id="ARBA00048456"/>
    </source>
</evidence>
<dbReference type="GO" id="GO:0018279">
    <property type="term" value="P:protein N-linked glycosylation via asparagine"/>
    <property type="evidence" value="ECO:0007669"/>
    <property type="project" value="TreeGrafter"/>
</dbReference>
<evidence type="ECO:0000259" key="10">
    <source>
        <dbReference type="Pfam" id="PF18402"/>
    </source>
</evidence>
<evidence type="ECO:0000256" key="4">
    <source>
        <dbReference type="ARBA" id="ARBA00022824"/>
    </source>
</evidence>
<dbReference type="PANTHER" id="PTHR11226:SF0">
    <property type="entry name" value="UDP-GLUCOSE:GLYCOPROTEIN GLUCOSYLTRANSFERASE"/>
    <property type="match status" value="1"/>
</dbReference>
<feature type="domain" description="UGGT thioredoxin-like" evidence="9">
    <location>
        <begin position="294"/>
        <end position="363"/>
    </location>
</feature>
<keyword evidence="4" id="KW-0256">Endoplasmic reticulum</keyword>
<evidence type="ECO:0000259" key="11">
    <source>
        <dbReference type="Pfam" id="PF18404"/>
    </source>
</evidence>
<protein>
    <submittedName>
        <fullName evidence="12">HUGT</fullName>
        <ecNumber evidence="12">2.4.1.-</ecNumber>
    </submittedName>
</protein>
<evidence type="ECO:0000256" key="2">
    <source>
        <dbReference type="ARBA" id="ARBA00004319"/>
    </source>
</evidence>
<comment type="catalytic activity">
    <reaction evidence="7">
        <text>N(4)-(alpha-D-Man-(1-&gt;2)-alpha-D-Man-(1-&gt;2)-alpha-D-Man-(1-&gt;3)-[alpha-D-Man-(1-&gt;2)-alpha-D-Man-(1-&gt;3)-[alpha-D-Man-(1-&gt;2)-alpha-D-Man-(1-&gt;6)]-alpha-D-Man-(1-&gt;6)]-beta-D-Man-(1-&gt;4)-beta-D-GlcNAc-(1-&gt;4)-beta-D-GlcNAc)-L-asparaginyl-[protein] (N-glucan mannose isomer 9A1,2,3B1,2,3) + UDP-alpha-D-glucose = N(4)-(alpha-D-Glc-(1-&gt;3)-alpha-D-Man-(1-&gt;2)-alpha-D-Man-(1-&gt;2)-alpha-D-Man-(1-&gt;3)-[alpha-D-Man-(1-&gt;2)-alpha-D-Man-(1-&gt;3)-[alpha-D-Man-(1-&gt;2)-alpha-D-Man-(1-&gt;6)]-alpha-D-Man-(1-&gt;6)]-beta-D-Man-(1-&gt;4)-beta-D-GlcNAc-(1-&gt;4)-beta-D-GlcNAc)-L-asparaginyl-[protein] + UDP + H(+)</text>
        <dbReference type="Rhea" id="RHEA:61304"/>
        <dbReference type="Rhea" id="RHEA-COMP:14356"/>
        <dbReference type="Rhea" id="RHEA-COMP:14357"/>
        <dbReference type="ChEBI" id="CHEBI:15378"/>
        <dbReference type="ChEBI" id="CHEBI:58223"/>
        <dbReference type="ChEBI" id="CHEBI:58885"/>
        <dbReference type="ChEBI" id="CHEBI:59080"/>
        <dbReference type="ChEBI" id="CHEBI:139493"/>
    </reaction>
</comment>
<dbReference type="InterPro" id="IPR009448">
    <property type="entry name" value="UDP-g_GGtrans"/>
</dbReference>
<dbReference type="Gene3D" id="3.90.550.10">
    <property type="entry name" value="Spore Coat Polysaccharide Biosynthesis Protein SpsA, Chain A"/>
    <property type="match status" value="1"/>
</dbReference>
<dbReference type="Pfam" id="PF06427">
    <property type="entry name" value="UDP-g_GGTase"/>
    <property type="match status" value="1"/>
</dbReference>
<gene>
    <name evidence="12" type="ORF">LSAA_6176</name>
</gene>
<dbReference type="InterPro" id="IPR040692">
    <property type="entry name" value="UGGT_TRXL_3"/>
</dbReference>
<accession>A0A7R8CMU6</accession>
<evidence type="ECO:0000256" key="5">
    <source>
        <dbReference type="ARBA" id="ARBA00023180"/>
    </source>
</evidence>
<dbReference type="EC" id="2.4.1.-" evidence="12"/>
<evidence type="ECO:0000259" key="9">
    <source>
        <dbReference type="Pfam" id="PF18401"/>
    </source>
</evidence>
<keyword evidence="12" id="KW-0808">Transferase</keyword>
<evidence type="ECO:0000259" key="8">
    <source>
        <dbReference type="Pfam" id="PF18400"/>
    </source>
</evidence>
<dbReference type="PANTHER" id="PTHR11226">
    <property type="entry name" value="UDP-GLUCOSE GLYCOPROTEIN:GLUCOSYLTRANSFERASE"/>
    <property type="match status" value="1"/>
</dbReference>
<dbReference type="Proteomes" id="UP000675881">
    <property type="component" value="Chromosome 2"/>
</dbReference>
<dbReference type="GO" id="GO:0003980">
    <property type="term" value="F:UDP-glucose:glycoprotein glucosyltransferase activity"/>
    <property type="evidence" value="ECO:0007669"/>
    <property type="project" value="InterPro"/>
</dbReference>
<dbReference type="InterPro" id="IPR040693">
    <property type="entry name" value="UGGT_TRXL_1"/>
</dbReference>
<comment type="subcellular location">
    <subcellularLocation>
        <location evidence="2">Endoplasmic reticulum lumen</location>
    </subcellularLocation>
</comment>
<dbReference type="OrthoDB" id="27683at2759"/>
<keyword evidence="13" id="KW-1185">Reference proteome</keyword>
<proteinExistence type="predicted"/>
<feature type="domain" description="UGGT thioredoxin-like" evidence="8">
    <location>
        <begin position="55"/>
        <end position="216"/>
    </location>
</feature>